<keyword evidence="3" id="KW-1185">Reference proteome</keyword>
<keyword evidence="1" id="KW-0472">Membrane</keyword>
<dbReference type="AlphaFoldDB" id="A0A369QDI1"/>
<dbReference type="Proteomes" id="UP000253919">
    <property type="component" value="Unassembled WGS sequence"/>
</dbReference>
<reference evidence="2 3" key="1">
    <citation type="submission" date="2018-04" db="EMBL/GenBank/DDBJ databases">
        <title>Adhaeribacter sp. HMF7616 genome sequencing and assembly.</title>
        <authorList>
            <person name="Kang H."/>
            <person name="Kang J."/>
            <person name="Cha I."/>
            <person name="Kim H."/>
            <person name="Joh K."/>
        </authorList>
    </citation>
    <scope>NUCLEOTIDE SEQUENCE [LARGE SCALE GENOMIC DNA]</scope>
    <source>
        <strain evidence="2 3">HMF7616</strain>
    </source>
</reference>
<protein>
    <recommendedName>
        <fullName evidence="4">DUF304 domain-containing protein</fullName>
    </recommendedName>
</protein>
<accession>A0A369QDI1</accession>
<gene>
    <name evidence="2" type="ORF">AHMF7616_01358</name>
</gene>
<name>A0A369QDI1_9BACT</name>
<dbReference type="EMBL" id="QASA01000001">
    <property type="protein sequence ID" value="RDC62764.1"/>
    <property type="molecule type" value="Genomic_DNA"/>
</dbReference>
<dbReference type="OrthoDB" id="9879452at2"/>
<keyword evidence="1" id="KW-0812">Transmembrane</keyword>
<evidence type="ECO:0000256" key="1">
    <source>
        <dbReference type="SAM" id="Phobius"/>
    </source>
</evidence>
<evidence type="ECO:0000313" key="3">
    <source>
        <dbReference type="Proteomes" id="UP000253919"/>
    </source>
</evidence>
<dbReference type="RefSeq" id="WP_115372171.1">
    <property type="nucleotide sequence ID" value="NZ_QASA01000001.1"/>
</dbReference>
<sequence>MNFNPKEEINELLTLNKEIGLRIDCSGNHLMIEKQRNSWEFIYWLVLIIGIPAYYILTDYSIKGLIIMIALAFAFIYLIYNSLLASNSLVFDLDKRILAISPRKWIYKKERRLLFDEIKNVSLEQKSFGRGQRPGRRLNIETTHGQIISAVDFRSVSLAETVEKFLKNRIFTNRTT</sequence>
<proteinExistence type="predicted"/>
<organism evidence="2 3">
    <name type="scientific">Adhaeribacter pallidiroseus</name>
    <dbReference type="NCBI Taxonomy" id="2072847"/>
    <lineage>
        <taxon>Bacteria</taxon>
        <taxon>Pseudomonadati</taxon>
        <taxon>Bacteroidota</taxon>
        <taxon>Cytophagia</taxon>
        <taxon>Cytophagales</taxon>
        <taxon>Hymenobacteraceae</taxon>
        <taxon>Adhaeribacter</taxon>
    </lineage>
</organism>
<feature type="transmembrane region" description="Helical" evidence="1">
    <location>
        <begin position="64"/>
        <end position="86"/>
    </location>
</feature>
<keyword evidence="1" id="KW-1133">Transmembrane helix</keyword>
<feature type="transmembrane region" description="Helical" evidence="1">
    <location>
        <begin position="41"/>
        <end position="58"/>
    </location>
</feature>
<evidence type="ECO:0000313" key="2">
    <source>
        <dbReference type="EMBL" id="RDC62764.1"/>
    </source>
</evidence>
<comment type="caution">
    <text evidence="2">The sequence shown here is derived from an EMBL/GenBank/DDBJ whole genome shotgun (WGS) entry which is preliminary data.</text>
</comment>
<evidence type="ECO:0008006" key="4">
    <source>
        <dbReference type="Google" id="ProtNLM"/>
    </source>
</evidence>